<dbReference type="AlphaFoldDB" id="A0A1I5ZYJ4"/>
<organism evidence="2 3">
    <name type="scientific">Psychrobacillus psychrotolerans</name>
    <dbReference type="NCBI Taxonomy" id="126156"/>
    <lineage>
        <taxon>Bacteria</taxon>
        <taxon>Bacillati</taxon>
        <taxon>Bacillota</taxon>
        <taxon>Bacilli</taxon>
        <taxon>Bacillales</taxon>
        <taxon>Bacillaceae</taxon>
        <taxon>Psychrobacillus</taxon>
    </lineage>
</organism>
<evidence type="ECO:0000256" key="1">
    <source>
        <dbReference type="SAM" id="Phobius"/>
    </source>
</evidence>
<name>A0A1I5ZYJ4_9BACI</name>
<feature type="transmembrane region" description="Helical" evidence="1">
    <location>
        <begin position="43"/>
        <end position="64"/>
    </location>
</feature>
<dbReference type="Proteomes" id="UP000198734">
    <property type="component" value="Unassembled WGS sequence"/>
</dbReference>
<accession>A0A1I5ZYJ4</accession>
<keyword evidence="1" id="KW-0812">Transmembrane</keyword>
<gene>
    <name evidence="2" type="ORF">SAMN05421670_2982</name>
</gene>
<evidence type="ECO:0000313" key="2">
    <source>
        <dbReference type="EMBL" id="SFQ61526.1"/>
    </source>
</evidence>
<protein>
    <submittedName>
        <fullName evidence="2">Uncharacterized protein</fullName>
    </submittedName>
</protein>
<keyword evidence="1" id="KW-1133">Transmembrane helix</keyword>
<sequence>MDPSKEFDKLLAEMKHVERSEEAKRNTWLALKAKVETKRKRPIIPAFISLAIIAIASFLIFTYINSSETEQSSQAIDNEKIIRAVLEREYNGPDMELARLQDEWWDLQSVTETKNQEEYDQLLQSKKYTDLMDYYSTTHGEYFTENMLKNAIASNLIFKYNYSLIENSIEVHLENVKVVQEKEHPNIYRPIIEVSLTNNEGQKVFHTLKEEFIFSTSEPGKIGSYNGVRDGGGIELQEKIENFPAYVEDYQNVRTPLIDISFDTLCFNTRKNVQGEKVEFESGCTSDKSKINNIMENFDDLPIKAATEQESTERSVVLPQIDNYQIYLTNAADKGNTLYTITIFDDGVLMFATGADFGNLGDITIESHVEMYEKVRRMLEEFAENE</sequence>
<dbReference type="STRING" id="126156.SAMN05421670_2982"/>
<dbReference type="RefSeq" id="WP_093537671.1">
    <property type="nucleotide sequence ID" value="NZ_FOXU01000006.1"/>
</dbReference>
<keyword evidence="3" id="KW-1185">Reference proteome</keyword>
<dbReference type="EMBL" id="FOXU01000006">
    <property type="protein sequence ID" value="SFQ61526.1"/>
    <property type="molecule type" value="Genomic_DNA"/>
</dbReference>
<reference evidence="3" key="1">
    <citation type="submission" date="2016-10" db="EMBL/GenBank/DDBJ databases">
        <authorList>
            <person name="Varghese N."/>
            <person name="Submissions S."/>
        </authorList>
    </citation>
    <scope>NUCLEOTIDE SEQUENCE [LARGE SCALE GENOMIC DNA]</scope>
    <source>
        <strain evidence="3">DSM 11706</strain>
    </source>
</reference>
<evidence type="ECO:0000313" key="3">
    <source>
        <dbReference type="Proteomes" id="UP000198734"/>
    </source>
</evidence>
<proteinExistence type="predicted"/>
<dbReference type="OrthoDB" id="2862147at2"/>
<keyword evidence="1" id="KW-0472">Membrane</keyword>